<evidence type="ECO:0000313" key="15">
    <source>
        <dbReference type="Proteomes" id="UP000325755"/>
    </source>
</evidence>
<feature type="domain" description="Response regulatory" evidence="12">
    <location>
        <begin position="937"/>
        <end position="1053"/>
    </location>
</feature>
<dbReference type="Gene3D" id="3.30.450.40">
    <property type="match status" value="1"/>
</dbReference>
<dbReference type="EMBL" id="CP044205">
    <property type="protein sequence ID" value="QFY43861.1"/>
    <property type="molecule type" value="Genomic_DNA"/>
</dbReference>
<name>A0A5Q0BNP0_9GAMM</name>
<dbReference type="SUPFAM" id="SSF47384">
    <property type="entry name" value="Homodimeric domain of signal transducing histidine kinase"/>
    <property type="match status" value="1"/>
</dbReference>
<evidence type="ECO:0000259" key="12">
    <source>
        <dbReference type="PROSITE" id="PS50110"/>
    </source>
</evidence>
<dbReference type="InterPro" id="IPR011006">
    <property type="entry name" value="CheY-like_superfamily"/>
</dbReference>
<dbReference type="SUPFAM" id="SSF52172">
    <property type="entry name" value="CheY-like"/>
    <property type="match status" value="3"/>
</dbReference>
<dbReference type="SUPFAM" id="SSF55874">
    <property type="entry name" value="ATPase domain of HSP90 chaperone/DNA topoisomerase II/histidine kinase"/>
    <property type="match status" value="1"/>
</dbReference>
<dbReference type="Pfam" id="PF00512">
    <property type="entry name" value="HisKA"/>
    <property type="match status" value="1"/>
</dbReference>
<dbReference type="Gene3D" id="1.10.287.130">
    <property type="match status" value="1"/>
</dbReference>
<feature type="coiled-coil region" evidence="9">
    <location>
        <begin position="422"/>
        <end position="515"/>
    </location>
</feature>
<dbReference type="InterPro" id="IPR003594">
    <property type="entry name" value="HATPase_dom"/>
</dbReference>
<dbReference type="InterPro" id="IPR001789">
    <property type="entry name" value="Sig_transdc_resp-reg_receiver"/>
</dbReference>
<proteinExistence type="predicted"/>
<dbReference type="OrthoDB" id="9810730at2"/>
<dbReference type="Pfam" id="PF12729">
    <property type="entry name" value="4HB_MCP_1"/>
    <property type="match status" value="1"/>
</dbReference>
<dbReference type="Gene3D" id="3.30.565.10">
    <property type="entry name" value="Histidine kinase-like ATPase, C-terminal domain"/>
    <property type="match status" value="1"/>
</dbReference>
<evidence type="ECO:0000256" key="10">
    <source>
        <dbReference type="SAM" id="Phobius"/>
    </source>
</evidence>
<dbReference type="Pfam" id="PF00672">
    <property type="entry name" value="HAMP"/>
    <property type="match status" value="1"/>
</dbReference>
<dbReference type="InterPro" id="IPR004358">
    <property type="entry name" value="Sig_transdc_His_kin-like_C"/>
</dbReference>
<sequence>MINSLKISSRLIIGFGSLLMLAGIVGGLALQSATALTTLMNLLSDHPLRVVDETQQAKIDVVSIQRDIRDLTRTNPLQDPQELRRNIGNRDQDLDVHLQVIRSQYLGPPEDVIQLTRALQNWRRLLEKTLEMERTGDQLEAISRLEPERRVYANEVEKKLQDILTFARAKAKSFRESAEAEKKQAYTRIGAAVLGLAALGLLTIWAIIRSITRPIEQLRLCMTRLAAGELSVDIPLREGRSELTAMACAVQVFKEAAVKLNGQRWIKSTIAEISSNLQSATTPLDFARQATALLVPAVGGGAGVFYCWNEARQQLELLGSYGLKKRRHLATTFKLGEGLVGQCALERASIILTEVPDDYACITSGIGEAPPRAILVAPVLSKGQVLAVLEIGAFQPYTPDQQTLIDEALPMIALNLDILQRNFRTRELLEQTQQQAEELRASEEELRAQSDQLQLVNAELRRKTDGLQQQAEELRASEEELRAQREELQATNEELEEKGRGLEEQARLLEDARAEADKRAFERDTASRYKSEFLANMSHELRTPLNSLLILSRSLKDNEEGNLSDDQVESASIIHESGTSLLRLINDILDLSKVEAGKMEVAAVDIDLDGFTTSLLQRFRLLAEVKGLTLTVKADSDLPKTLCSDPGKIDQIVNNLLGNAIKFTENGGVAIRIKRALAPGASACNGLVVDEAIAIEIADTGIGIPAGKIDSIFQAFEQADGSSSRRYGGTGLGLTISRRLAQLLGGDITVASVEGQGSSFTLVLPLVPPASAGRSAVTRPLASRTATPDAIDNPVPVTQQKVTDDRDSITPRDETILVVEDDEAFAKIVRDLSRKRGFKCLVAEDGVIGLELAKRYRPTGIVLDVGLPRMDGWTVMERLKQQSETRHIPVHFMSAADSRLRGMEMGAVGYLTKPVSKEQIEIAFERIRHFAISSHRRILLVDDDAGSLKAVASLLGNVDAEIVSETSGEGALARLEKGELFDCMILDLGLPDISGLALLEQCAGKRLIMPPVIVYSGHDLSEEDTLTLSEYTDSIVIKGARSPDRLLDEVTLFLHSVRSSLPPSQQQMHTLNDKEKDIAGSTVLIVDDDMRNTFALSKVLRAKGLNVLMAQDGAKALGQLDGRPDIDFVLMDIMMPVMDGYATIREIRKQARFRTLPIIALTAKAMMGDREKCLDAGASDYLSKPVNIDDLLEMMRLHLTASPADKP</sequence>
<keyword evidence="6" id="KW-0418">Kinase</keyword>
<dbReference type="InterPro" id="IPR024478">
    <property type="entry name" value="HlyB_4HB_MCP"/>
</dbReference>
<feature type="domain" description="Histidine kinase" evidence="11">
    <location>
        <begin position="536"/>
        <end position="768"/>
    </location>
</feature>
<dbReference type="Gene3D" id="3.40.50.2300">
    <property type="match status" value="3"/>
</dbReference>
<evidence type="ECO:0000256" key="4">
    <source>
        <dbReference type="ARBA" id="ARBA00022553"/>
    </source>
</evidence>
<dbReference type="SMART" id="SM00387">
    <property type="entry name" value="HATPase_c"/>
    <property type="match status" value="1"/>
</dbReference>
<dbReference type="Pfam" id="PF13185">
    <property type="entry name" value="GAF_2"/>
    <property type="match status" value="1"/>
</dbReference>
<organism evidence="14 15">
    <name type="scientific">Candidatus Methylospira mobilis</name>
    <dbReference type="NCBI Taxonomy" id="1808979"/>
    <lineage>
        <taxon>Bacteria</taxon>
        <taxon>Pseudomonadati</taxon>
        <taxon>Pseudomonadota</taxon>
        <taxon>Gammaproteobacteria</taxon>
        <taxon>Methylococcales</taxon>
        <taxon>Methylococcaceae</taxon>
        <taxon>Candidatus Methylospira</taxon>
    </lineage>
</organism>
<feature type="domain" description="Response regulatory" evidence="12">
    <location>
        <begin position="815"/>
        <end position="928"/>
    </location>
</feature>
<evidence type="ECO:0000256" key="6">
    <source>
        <dbReference type="ARBA" id="ARBA00022777"/>
    </source>
</evidence>
<feature type="domain" description="HAMP" evidence="13">
    <location>
        <begin position="209"/>
        <end position="262"/>
    </location>
</feature>
<dbReference type="CDD" id="cd00082">
    <property type="entry name" value="HisKA"/>
    <property type="match status" value="1"/>
</dbReference>
<dbReference type="PRINTS" id="PR00344">
    <property type="entry name" value="BCTRLSENSOR"/>
</dbReference>
<dbReference type="InterPro" id="IPR036890">
    <property type="entry name" value="HATPase_C_sf"/>
</dbReference>
<dbReference type="PROSITE" id="PS50109">
    <property type="entry name" value="HIS_KIN"/>
    <property type="match status" value="1"/>
</dbReference>
<keyword evidence="4 8" id="KW-0597">Phosphoprotein</keyword>
<keyword evidence="9" id="KW-0175">Coiled coil</keyword>
<dbReference type="CDD" id="cd16922">
    <property type="entry name" value="HATPase_EvgS-ArcB-TorS-like"/>
    <property type="match status" value="1"/>
</dbReference>
<dbReference type="InParanoid" id="A0A5Q0BNP0"/>
<dbReference type="SUPFAM" id="SSF158472">
    <property type="entry name" value="HAMP domain-like"/>
    <property type="match status" value="1"/>
</dbReference>
<evidence type="ECO:0000256" key="3">
    <source>
        <dbReference type="ARBA" id="ARBA00012438"/>
    </source>
</evidence>
<dbReference type="PROSITE" id="PS50110">
    <property type="entry name" value="RESPONSE_REGULATORY"/>
    <property type="match status" value="3"/>
</dbReference>
<evidence type="ECO:0000256" key="7">
    <source>
        <dbReference type="ARBA" id="ARBA00023012"/>
    </source>
</evidence>
<feature type="transmembrane region" description="Helical" evidence="10">
    <location>
        <begin position="12"/>
        <end position="30"/>
    </location>
</feature>
<dbReference type="SMART" id="SM00448">
    <property type="entry name" value="REC"/>
    <property type="match status" value="3"/>
</dbReference>
<keyword evidence="10" id="KW-0472">Membrane</keyword>
<dbReference type="GO" id="GO:0000155">
    <property type="term" value="F:phosphorelay sensor kinase activity"/>
    <property type="evidence" value="ECO:0007669"/>
    <property type="project" value="InterPro"/>
</dbReference>
<dbReference type="Gene3D" id="6.10.340.10">
    <property type="match status" value="1"/>
</dbReference>
<evidence type="ECO:0000259" key="11">
    <source>
        <dbReference type="PROSITE" id="PS50109"/>
    </source>
</evidence>
<keyword evidence="5" id="KW-0808">Transferase</keyword>
<dbReference type="SMART" id="SM00388">
    <property type="entry name" value="HisKA"/>
    <property type="match status" value="1"/>
</dbReference>
<dbReference type="CDD" id="cd17546">
    <property type="entry name" value="REC_hyHK_CKI1_RcsC-like"/>
    <property type="match status" value="1"/>
</dbReference>
<dbReference type="Pfam" id="PF02518">
    <property type="entry name" value="HATPase_c"/>
    <property type="match status" value="1"/>
</dbReference>
<keyword evidence="10" id="KW-1133">Transmembrane helix</keyword>
<feature type="modified residue" description="4-aspartylphosphate" evidence="8">
    <location>
        <position position="864"/>
    </location>
</feature>
<protein>
    <recommendedName>
        <fullName evidence="3">histidine kinase</fullName>
        <ecNumber evidence="3">2.7.13.3</ecNumber>
    </recommendedName>
</protein>
<dbReference type="Proteomes" id="UP000325755">
    <property type="component" value="Chromosome"/>
</dbReference>
<dbReference type="InterPro" id="IPR003660">
    <property type="entry name" value="HAMP_dom"/>
</dbReference>
<dbReference type="InterPro" id="IPR005467">
    <property type="entry name" value="His_kinase_dom"/>
</dbReference>
<dbReference type="KEGG" id="mmob:F6R98_15505"/>
<comment type="catalytic activity">
    <reaction evidence="1">
        <text>ATP + protein L-histidine = ADP + protein N-phospho-L-histidine.</text>
        <dbReference type="EC" id="2.7.13.3"/>
    </reaction>
</comment>
<dbReference type="InterPro" id="IPR003018">
    <property type="entry name" value="GAF"/>
</dbReference>
<dbReference type="PANTHER" id="PTHR45339">
    <property type="entry name" value="HYBRID SIGNAL TRANSDUCTION HISTIDINE KINASE J"/>
    <property type="match status" value="1"/>
</dbReference>
<keyword evidence="7" id="KW-0902">Two-component regulatory system</keyword>
<feature type="modified residue" description="4-aspartylphosphate" evidence="8">
    <location>
        <position position="987"/>
    </location>
</feature>
<comment type="subcellular location">
    <subcellularLocation>
        <location evidence="2">Membrane</location>
    </subcellularLocation>
</comment>
<evidence type="ECO:0000259" key="13">
    <source>
        <dbReference type="PROSITE" id="PS50885"/>
    </source>
</evidence>
<reference evidence="14 15" key="1">
    <citation type="submission" date="2019-09" db="EMBL/GenBank/DDBJ databases">
        <title>Ecophysiology of the spiral-shaped methanotroph Methylospira mobilis as revealed by the complete genome sequence.</title>
        <authorList>
            <person name="Oshkin I.Y."/>
            <person name="Dedysh S.N."/>
            <person name="Miroshnikov K."/>
            <person name="Danilova O.V."/>
            <person name="Hakobyan A."/>
            <person name="Liesack W."/>
        </authorList>
    </citation>
    <scope>NUCLEOTIDE SEQUENCE [LARGE SCALE GENOMIC DNA]</scope>
    <source>
        <strain evidence="14 15">Shm1</strain>
    </source>
</reference>
<dbReference type="InterPro" id="IPR036097">
    <property type="entry name" value="HisK_dim/P_sf"/>
</dbReference>
<accession>A0A5Q0BNP0</accession>
<dbReference type="CDD" id="cd00156">
    <property type="entry name" value="REC"/>
    <property type="match status" value="1"/>
</dbReference>
<feature type="transmembrane region" description="Helical" evidence="10">
    <location>
        <begin position="185"/>
        <end position="208"/>
    </location>
</feature>
<keyword evidence="10" id="KW-0812">Transmembrane</keyword>
<feature type="domain" description="Response regulatory" evidence="12">
    <location>
        <begin position="1082"/>
        <end position="1199"/>
    </location>
</feature>
<dbReference type="AlphaFoldDB" id="A0A5Q0BNP0"/>
<gene>
    <name evidence="14" type="ORF">F6R98_15505</name>
</gene>
<keyword evidence="15" id="KW-1185">Reference proteome</keyword>
<dbReference type="RefSeq" id="WP_153249838.1">
    <property type="nucleotide sequence ID" value="NZ_CP044205.1"/>
</dbReference>
<evidence type="ECO:0000256" key="9">
    <source>
        <dbReference type="SAM" id="Coils"/>
    </source>
</evidence>
<evidence type="ECO:0000256" key="8">
    <source>
        <dbReference type="PROSITE-ProRule" id="PRU00169"/>
    </source>
</evidence>
<evidence type="ECO:0000256" key="2">
    <source>
        <dbReference type="ARBA" id="ARBA00004370"/>
    </source>
</evidence>
<dbReference type="SMART" id="SM00304">
    <property type="entry name" value="HAMP"/>
    <property type="match status" value="1"/>
</dbReference>
<dbReference type="InterPro" id="IPR029016">
    <property type="entry name" value="GAF-like_dom_sf"/>
</dbReference>
<evidence type="ECO:0000256" key="5">
    <source>
        <dbReference type="ARBA" id="ARBA00022679"/>
    </source>
</evidence>
<feature type="modified residue" description="4-aspartylphosphate" evidence="8">
    <location>
        <position position="1132"/>
    </location>
</feature>
<evidence type="ECO:0000256" key="1">
    <source>
        <dbReference type="ARBA" id="ARBA00000085"/>
    </source>
</evidence>
<evidence type="ECO:0000313" key="14">
    <source>
        <dbReference type="EMBL" id="QFY43861.1"/>
    </source>
</evidence>
<dbReference type="PROSITE" id="PS50885">
    <property type="entry name" value="HAMP"/>
    <property type="match status" value="1"/>
</dbReference>
<dbReference type="GO" id="GO:0016020">
    <property type="term" value="C:membrane"/>
    <property type="evidence" value="ECO:0007669"/>
    <property type="project" value="UniProtKB-SubCell"/>
</dbReference>
<dbReference type="EC" id="2.7.13.3" evidence="3"/>
<dbReference type="SUPFAM" id="SSF55781">
    <property type="entry name" value="GAF domain-like"/>
    <property type="match status" value="1"/>
</dbReference>
<dbReference type="InterPro" id="IPR003661">
    <property type="entry name" value="HisK_dim/P_dom"/>
</dbReference>
<dbReference type="Pfam" id="PF00072">
    <property type="entry name" value="Response_reg"/>
    <property type="match status" value="3"/>
</dbReference>
<dbReference type="FunFam" id="3.30.565.10:FF:000010">
    <property type="entry name" value="Sensor histidine kinase RcsC"/>
    <property type="match status" value="1"/>
</dbReference>
<dbReference type="PANTHER" id="PTHR45339:SF1">
    <property type="entry name" value="HYBRID SIGNAL TRANSDUCTION HISTIDINE KINASE J"/>
    <property type="match status" value="1"/>
</dbReference>